<dbReference type="OrthoDB" id="5419447at2"/>
<dbReference type="RefSeq" id="WP_146563755.1">
    <property type="nucleotide sequence ID" value="NZ_SIHJ01000001.1"/>
</dbReference>
<dbReference type="EMBL" id="SIHJ01000001">
    <property type="protein sequence ID" value="TWT36667.1"/>
    <property type="molecule type" value="Genomic_DNA"/>
</dbReference>
<sequence>MPTTACRDCQHEVSTAALSCPHCGAFYPFQAEWDGWGYEWKSKTTIAGLPLVHVAFKYRQNMRPVVAKGWIAIGQFSYGFLNISQFGLGPFAISQFALAGAALSQISVAAVSVSQLTAAFYGVCQAGVVYDGFGMQILRIKDLL</sequence>
<evidence type="ECO:0000313" key="1">
    <source>
        <dbReference type="EMBL" id="TWT36667.1"/>
    </source>
</evidence>
<reference evidence="1 2" key="1">
    <citation type="submission" date="2019-02" db="EMBL/GenBank/DDBJ databases">
        <title>Deep-cultivation of Planctomycetes and their phenomic and genomic characterization uncovers novel biology.</title>
        <authorList>
            <person name="Wiegand S."/>
            <person name="Jogler M."/>
            <person name="Boedeker C."/>
            <person name="Pinto D."/>
            <person name="Vollmers J."/>
            <person name="Rivas-Marin E."/>
            <person name="Kohn T."/>
            <person name="Peeters S.H."/>
            <person name="Heuer A."/>
            <person name="Rast P."/>
            <person name="Oberbeckmann S."/>
            <person name="Bunk B."/>
            <person name="Jeske O."/>
            <person name="Meyerdierks A."/>
            <person name="Storesund J.E."/>
            <person name="Kallscheuer N."/>
            <person name="Luecker S."/>
            <person name="Lage O.M."/>
            <person name="Pohl T."/>
            <person name="Merkel B.J."/>
            <person name="Hornburger P."/>
            <person name="Mueller R.-W."/>
            <person name="Bruemmer F."/>
            <person name="Labrenz M."/>
            <person name="Spormann A.M."/>
            <person name="Op Den Camp H."/>
            <person name="Overmann J."/>
            <person name="Amann R."/>
            <person name="Jetten M.S.M."/>
            <person name="Mascher T."/>
            <person name="Medema M.H."/>
            <person name="Devos D.P."/>
            <person name="Kaster A.-K."/>
            <person name="Ovreas L."/>
            <person name="Rohde M."/>
            <person name="Galperin M.Y."/>
            <person name="Jogler C."/>
        </authorList>
    </citation>
    <scope>NUCLEOTIDE SEQUENCE [LARGE SCALE GENOMIC DNA]</scope>
    <source>
        <strain evidence="1 2">KOR34</strain>
    </source>
</reference>
<evidence type="ECO:0000313" key="2">
    <source>
        <dbReference type="Proteomes" id="UP000316714"/>
    </source>
</evidence>
<accession>A0A5C5VFC5</accession>
<dbReference type="AlphaFoldDB" id="A0A5C5VFC5"/>
<name>A0A5C5VFC5_9BACT</name>
<dbReference type="Proteomes" id="UP000316714">
    <property type="component" value="Unassembled WGS sequence"/>
</dbReference>
<proteinExistence type="predicted"/>
<protein>
    <recommendedName>
        <fullName evidence="3">Zinc ribbon domain-containing protein</fullName>
    </recommendedName>
</protein>
<gene>
    <name evidence="1" type="ORF">KOR34_16060</name>
</gene>
<organism evidence="1 2">
    <name type="scientific">Posidoniimonas corsicana</name>
    <dbReference type="NCBI Taxonomy" id="1938618"/>
    <lineage>
        <taxon>Bacteria</taxon>
        <taxon>Pseudomonadati</taxon>
        <taxon>Planctomycetota</taxon>
        <taxon>Planctomycetia</taxon>
        <taxon>Pirellulales</taxon>
        <taxon>Lacipirellulaceae</taxon>
        <taxon>Posidoniimonas</taxon>
    </lineage>
</organism>
<comment type="caution">
    <text evidence="1">The sequence shown here is derived from an EMBL/GenBank/DDBJ whole genome shotgun (WGS) entry which is preliminary data.</text>
</comment>
<evidence type="ECO:0008006" key="3">
    <source>
        <dbReference type="Google" id="ProtNLM"/>
    </source>
</evidence>
<keyword evidence="2" id="KW-1185">Reference proteome</keyword>